<keyword evidence="1" id="KW-1133">Transmembrane helix</keyword>
<name>A0ABW3WV30_9HYPH</name>
<feature type="transmembrane region" description="Helical" evidence="1">
    <location>
        <begin position="26"/>
        <end position="44"/>
    </location>
</feature>
<comment type="caution">
    <text evidence="2">The sequence shown here is derived from an EMBL/GenBank/DDBJ whole genome shotgun (WGS) entry which is preliminary data.</text>
</comment>
<dbReference type="PANTHER" id="PTHR34980:SF3">
    <property type="entry name" value="BLR8105 PROTEIN"/>
    <property type="match status" value="1"/>
</dbReference>
<feature type="transmembrane region" description="Helical" evidence="1">
    <location>
        <begin position="50"/>
        <end position="70"/>
    </location>
</feature>
<gene>
    <name evidence="2" type="ORF">ACFQ4G_03800</name>
</gene>
<dbReference type="Pfam" id="PF05656">
    <property type="entry name" value="DUF805"/>
    <property type="match status" value="1"/>
</dbReference>
<accession>A0ABW3WV30</accession>
<evidence type="ECO:0000256" key="1">
    <source>
        <dbReference type="SAM" id="Phobius"/>
    </source>
</evidence>
<evidence type="ECO:0000313" key="3">
    <source>
        <dbReference type="Proteomes" id="UP001597176"/>
    </source>
</evidence>
<dbReference type="PANTHER" id="PTHR34980">
    <property type="entry name" value="INNER MEMBRANE PROTEIN-RELATED-RELATED"/>
    <property type="match status" value="1"/>
</dbReference>
<dbReference type="EMBL" id="JBHTND010000003">
    <property type="protein sequence ID" value="MFD1300710.1"/>
    <property type="molecule type" value="Genomic_DNA"/>
</dbReference>
<keyword evidence="1" id="KW-0472">Membrane</keyword>
<organism evidence="2 3">
    <name type="scientific">Methylobacterium marchantiae</name>
    <dbReference type="NCBI Taxonomy" id="600331"/>
    <lineage>
        <taxon>Bacteria</taxon>
        <taxon>Pseudomonadati</taxon>
        <taxon>Pseudomonadota</taxon>
        <taxon>Alphaproteobacteria</taxon>
        <taxon>Hyphomicrobiales</taxon>
        <taxon>Methylobacteriaceae</taxon>
        <taxon>Methylobacterium</taxon>
    </lineage>
</organism>
<reference evidence="3" key="1">
    <citation type="journal article" date="2019" name="Int. J. Syst. Evol. Microbiol.">
        <title>The Global Catalogue of Microorganisms (GCM) 10K type strain sequencing project: providing services to taxonomists for standard genome sequencing and annotation.</title>
        <authorList>
            <consortium name="The Broad Institute Genomics Platform"/>
            <consortium name="The Broad Institute Genome Sequencing Center for Infectious Disease"/>
            <person name="Wu L."/>
            <person name="Ma J."/>
        </authorList>
    </citation>
    <scope>NUCLEOTIDE SEQUENCE [LARGE SCALE GENOMIC DNA]</scope>
    <source>
        <strain evidence="3">CCUG 56108</strain>
    </source>
</reference>
<evidence type="ECO:0000313" key="2">
    <source>
        <dbReference type="EMBL" id="MFD1300710.1"/>
    </source>
</evidence>
<dbReference type="Proteomes" id="UP001597176">
    <property type="component" value="Unassembled WGS sequence"/>
</dbReference>
<dbReference type="InterPro" id="IPR008523">
    <property type="entry name" value="DUF805"/>
</dbReference>
<feature type="transmembrane region" description="Helical" evidence="1">
    <location>
        <begin position="82"/>
        <end position="99"/>
    </location>
</feature>
<sequence length="146" mass="15808">MQRFFELGALLDPRGRLSRAGYGRRLIRMLLAFIGLGSLSILLASLEARFAALAILSTGIMGTAVLASVATVQRLHDRDRTGWWLLPNILVTLAGFAPIETLADAYPVAVIAVTLALAGFSLWFLIETLGRRGTAGRNRYGPEPGR</sequence>
<feature type="transmembrane region" description="Helical" evidence="1">
    <location>
        <begin position="105"/>
        <end position="126"/>
    </location>
</feature>
<keyword evidence="1" id="KW-0812">Transmembrane</keyword>
<protein>
    <submittedName>
        <fullName evidence="2">DUF805 domain-containing protein</fullName>
    </submittedName>
</protein>
<keyword evidence="3" id="KW-1185">Reference proteome</keyword>
<proteinExistence type="predicted"/>